<dbReference type="SUPFAM" id="SSF48576">
    <property type="entry name" value="Terpenoid synthases"/>
    <property type="match status" value="1"/>
</dbReference>
<protein>
    <submittedName>
        <fullName evidence="1">Squalene/phytoene synthase family protein</fullName>
    </submittedName>
</protein>
<accession>A0A6B0TWR0</accession>
<dbReference type="RefSeq" id="WP_160854866.1">
    <property type="nucleotide sequence ID" value="NZ_WUWG01000003.1"/>
</dbReference>
<evidence type="ECO:0000313" key="2">
    <source>
        <dbReference type="Proteomes" id="UP000436016"/>
    </source>
</evidence>
<name>A0A6B0TWR0_9RHOB</name>
<dbReference type="Pfam" id="PF00494">
    <property type="entry name" value="SQS_PSY"/>
    <property type="match status" value="1"/>
</dbReference>
<dbReference type="EMBL" id="WUWG01000003">
    <property type="protein sequence ID" value="MXU65938.1"/>
    <property type="molecule type" value="Genomic_DNA"/>
</dbReference>
<reference evidence="1 2" key="1">
    <citation type="submission" date="2019-12" db="EMBL/GenBank/DDBJ databases">
        <title>Strain KN286 was isolated from seawater, which was collected from Caroline Seamount in the tropical western Pacific.</title>
        <authorList>
            <person name="Wang Q."/>
        </authorList>
    </citation>
    <scope>NUCLEOTIDE SEQUENCE [LARGE SCALE GENOMIC DNA]</scope>
    <source>
        <strain evidence="1 2">KN286</strain>
    </source>
</reference>
<proteinExistence type="predicted"/>
<keyword evidence="2" id="KW-1185">Reference proteome</keyword>
<dbReference type="AlphaFoldDB" id="A0A6B0TWR0"/>
<sequence>MSLDACAAAVERGDPDRFRTALLAPMPARGDLLALYAFNLEVVRAPWVTSEPMLAEIRLQWWVDALDEIFAGKPPRAHEVVAPLADAIARHDLPQREFSALIAARRFDIGSDPQSSRAAFDAYIDGTAGALMRLAARICDCPDDGLPVVTDLAYAGGVAALWQAVPALLASGRDPVPTGWVTDHAALARGEVSEPMADAIRDITSDAAAALQRAREARARLPRSVAPALLTAVQAGPVLAQAATDPAAVVQGDLGRRELARRWSALWRGMTGRW</sequence>
<gene>
    <name evidence="1" type="ORF">GSH16_10790</name>
</gene>
<dbReference type="InterPro" id="IPR002060">
    <property type="entry name" value="Squ/phyt_synthse"/>
</dbReference>
<evidence type="ECO:0000313" key="1">
    <source>
        <dbReference type="EMBL" id="MXU65938.1"/>
    </source>
</evidence>
<comment type="caution">
    <text evidence="1">The sequence shown here is derived from an EMBL/GenBank/DDBJ whole genome shotgun (WGS) entry which is preliminary data.</text>
</comment>
<dbReference type="Gene3D" id="1.10.600.10">
    <property type="entry name" value="Farnesyl Diphosphate Synthase"/>
    <property type="match status" value="1"/>
</dbReference>
<dbReference type="InterPro" id="IPR008949">
    <property type="entry name" value="Isoprenoid_synthase_dom_sf"/>
</dbReference>
<dbReference type="Proteomes" id="UP000436016">
    <property type="component" value="Unassembled WGS sequence"/>
</dbReference>
<organism evidence="1 2">
    <name type="scientific">Oceanomicrobium pacificus</name>
    <dbReference type="NCBI Taxonomy" id="2692916"/>
    <lineage>
        <taxon>Bacteria</taxon>
        <taxon>Pseudomonadati</taxon>
        <taxon>Pseudomonadota</taxon>
        <taxon>Alphaproteobacteria</taxon>
        <taxon>Rhodobacterales</taxon>
        <taxon>Paracoccaceae</taxon>
        <taxon>Oceanomicrobium</taxon>
    </lineage>
</organism>